<protein>
    <recommendedName>
        <fullName evidence="9">Cobalamin biosynthesis protein CobD</fullName>
    </recommendedName>
</protein>
<sequence length="328" mass="37123">MNFLLKYSVAYIMDLIIGDPYWFPHPVRFIGKLITLLEKLLYRFSCKKITGGVLAILTIGITFLVSFYLAKLSPMLEIFFLYTTLATKSLADEGFRVCKVLVEGDMEKAKKELAYLVSRDTNNMDVTQIVRSILETISENTVDGVIAPMFFAFMGSFFNVEGISFALPFAMGYKAINTLDSMVGYKNDKYIDFGMVSAKIDDMANFIPARIAGGFIIPIGAFLLRMDYKSAWRIFFRDRLNHSSPNSGHSEAAFAGALGVQFGGRTSYFGKWYDKPTIGDKLRHFSIQDVEKGIKLLYMSSWIGLVIFVILLNLMGVMINGFTWWKYI</sequence>
<comment type="subcellular location">
    <subcellularLocation>
        <location evidence="1 9">Cell membrane</location>
        <topology evidence="1 9">Multi-pass membrane protein</topology>
    </subcellularLocation>
</comment>
<evidence type="ECO:0000256" key="1">
    <source>
        <dbReference type="ARBA" id="ARBA00004651"/>
    </source>
</evidence>
<dbReference type="GO" id="GO:0015420">
    <property type="term" value="F:ABC-type vitamin B12 transporter activity"/>
    <property type="evidence" value="ECO:0007669"/>
    <property type="project" value="UniProtKB-UniRule"/>
</dbReference>
<evidence type="ECO:0000313" key="11">
    <source>
        <dbReference type="Proteomes" id="UP000255328"/>
    </source>
</evidence>
<proteinExistence type="inferred from homology"/>
<evidence type="ECO:0000313" key="10">
    <source>
        <dbReference type="EMBL" id="STO31339.1"/>
    </source>
</evidence>
<dbReference type="Proteomes" id="UP000255328">
    <property type="component" value="Unassembled WGS sequence"/>
</dbReference>
<keyword evidence="4 9" id="KW-1003">Cell membrane</keyword>
<dbReference type="GO" id="GO:0048472">
    <property type="term" value="F:threonine-phosphate decarboxylase activity"/>
    <property type="evidence" value="ECO:0007669"/>
    <property type="project" value="InterPro"/>
</dbReference>
<dbReference type="HAMAP" id="MF_00024">
    <property type="entry name" value="CobD_CbiB"/>
    <property type="match status" value="1"/>
</dbReference>
<accession>A0A377GWK0</accession>
<evidence type="ECO:0000256" key="9">
    <source>
        <dbReference type="HAMAP-Rule" id="MF_00024"/>
    </source>
</evidence>
<dbReference type="AlphaFoldDB" id="A0A377GWK0"/>
<dbReference type="OrthoDB" id="9811967at2"/>
<dbReference type="PANTHER" id="PTHR34308:SF1">
    <property type="entry name" value="COBALAMIN BIOSYNTHESIS PROTEIN CBIB"/>
    <property type="match status" value="1"/>
</dbReference>
<dbReference type="EMBL" id="UGGU01000003">
    <property type="protein sequence ID" value="STO31339.1"/>
    <property type="molecule type" value="Genomic_DNA"/>
</dbReference>
<dbReference type="GO" id="GO:0009236">
    <property type="term" value="P:cobalamin biosynthetic process"/>
    <property type="evidence" value="ECO:0007669"/>
    <property type="project" value="UniProtKB-UniRule"/>
</dbReference>
<feature type="transmembrane region" description="Helical" evidence="9">
    <location>
        <begin position="49"/>
        <end position="70"/>
    </location>
</feature>
<dbReference type="NCBIfam" id="TIGR00380">
    <property type="entry name" value="cobal_cbiB"/>
    <property type="match status" value="1"/>
</dbReference>
<keyword evidence="8 9" id="KW-0472">Membrane</keyword>
<evidence type="ECO:0000256" key="5">
    <source>
        <dbReference type="ARBA" id="ARBA00022573"/>
    </source>
</evidence>
<comment type="function">
    <text evidence="9">Converts cobyric acid to cobinamide by the addition of aminopropanol on the F carboxylic group.</text>
</comment>
<reference evidence="10 11" key="1">
    <citation type="submission" date="2018-06" db="EMBL/GenBank/DDBJ databases">
        <authorList>
            <consortium name="Pathogen Informatics"/>
            <person name="Doyle S."/>
        </authorList>
    </citation>
    <scope>NUCLEOTIDE SEQUENCE [LARGE SCALE GENOMIC DNA]</scope>
    <source>
        <strain evidence="10 11">NCTC10723</strain>
    </source>
</reference>
<keyword evidence="5 9" id="KW-0169">Cobalamin biosynthesis</keyword>
<dbReference type="InterPro" id="IPR004485">
    <property type="entry name" value="Cobalamin_biosynth_CobD/CbiB"/>
</dbReference>
<feature type="transmembrane region" description="Helical" evidence="9">
    <location>
        <begin position="203"/>
        <end position="224"/>
    </location>
</feature>
<evidence type="ECO:0000256" key="7">
    <source>
        <dbReference type="ARBA" id="ARBA00022989"/>
    </source>
</evidence>
<evidence type="ECO:0000256" key="4">
    <source>
        <dbReference type="ARBA" id="ARBA00022475"/>
    </source>
</evidence>
<keyword evidence="6 9" id="KW-0812">Transmembrane</keyword>
<gene>
    <name evidence="9" type="primary">cobD</name>
    <name evidence="10" type="ORF">NCTC10723_00787</name>
</gene>
<evidence type="ECO:0000256" key="8">
    <source>
        <dbReference type="ARBA" id="ARBA00023136"/>
    </source>
</evidence>
<evidence type="ECO:0000256" key="3">
    <source>
        <dbReference type="ARBA" id="ARBA00006263"/>
    </source>
</evidence>
<comment type="caution">
    <text evidence="9">Lacks conserved residue(s) required for the propagation of feature annotation.</text>
</comment>
<dbReference type="Pfam" id="PF03186">
    <property type="entry name" value="CobD_Cbib"/>
    <property type="match status" value="1"/>
</dbReference>
<evidence type="ECO:0000256" key="2">
    <source>
        <dbReference type="ARBA" id="ARBA00004953"/>
    </source>
</evidence>
<feature type="transmembrane region" description="Helical" evidence="9">
    <location>
        <begin position="302"/>
        <end position="325"/>
    </location>
</feature>
<dbReference type="GO" id="GO:0005886">
    <property type="term" value="C:plasma membrane"/>
    <property type="evidence" value="ECO:0007669"/>
    <property type="project" value="UniProtKB-SubCell"/>
</dbReference>
<dbReference type="PANTHER" id="PTHR34308">
    <property type="entry name" value="COBALAMIN BIOSYNTHESIS PROTEIN CBIB"/>
    <property type="match status" value="1"/>
</dbReference>
<dbReference type="RefSeq" id="WP_115269563.1">
    <property type="nucleotide sequence ID" value="NZ_UGGU01000003.1"/>
</dbReference>
<organism evidence="10 11">
    <name type="scientific">Fusobacterium necrogenes</name>
    <dbReference type="NCBI Taxonomy" id="858"/>
    <lineage>
        <taxon>Bacteria</taxon>
        <taxon>Fusobacteriati</taxon>
        <taxon>Fusobacteriota</taxon>
        <taxon>Fusobacteriia</taxon>
        <taxon>Fusobacteriales</taxon>
        <taxon>Fusobacteriaceae</taxon>
        <taxon>Fusobacterium</taxon>
    </lineage>
</organism>
<name>A0A377GWK0_9FUSO</name>
<comment type="pathway">
    <text evidence="2 9">Cofactor biosynthesis; adenosylcobalamin biosynthesis.</text>
</comment>
<evidence type="ECO:0000256" key="6">
    <source>
        <dbReference type="ARBA" id="ARBA00022692"/>
    </source>
</evidence>
<keyword evidence="7 9" id="KW-1133">Transmembrane helix</keyword>
<comment type="similarity">
    <text evidence="3 9">Belongs to the CobD/CbiB family.</text>
</comment>
<dbReference type="UniPathway" id="UPA00148"/>
<keyword evidence="11" id="KW-1185">Reference proteome</keyword>